<evidence type="ECO:0000313" key="3">
    <source>
        <dbReference type="Proteomes" id="UP000549911"/>
    </source>
</evidence>
<dbReference type="AlphaFoldDB" id="A0A7Y9H3C1"/>
<name>A0A7Y9H3C1_9ACTN</name>
<dbReference type="Proteomes" id="UP000549911">
    <property type="component" value="Unassembled WGS sequence"/>
</dbReference>
<protein>
    <submittedName>
        <fullName evidence="2">Uncharacterized protein</fullName>
    </submittedName>
</protein>
<dbReference type="EMBL" id="JACCBW010000002">
    <property type="protein sequence ID" value="NYE37192.1"/>
    <property type="molecule type" value="Genomic_DNA"/>
</dbReference>
<reference evidence="2 3" key="2">
    <citation type="submission" date="2020-08" db="EMBL/GenBank/DDBJ databases">
        <title>The Agave Microbiome: Exploring the role of microbial communities in plant adaptations to desert environments.</title>
        <authorList>
            <person name="Partida-Martinez L.P."/>
        </authorList>
    </citation>
    <scope>NUCLEOTIDE SEQUENCE [LARGE SCALE GENOMIC DNA]</scope>
    <source>
        <strain evidence="2 3">AT2.17</strain>
    </source>
</reference>
<feature type="chain" id="PRO_5031000693" evidence="1">
    <location>
        <begin position="24"/>
        <end position="163"/>
    </location>
</feature>
<accession>A0A7Y9H3C1</accession>
<proteinExistence type="predicted"/>
<gene>
    <name evidence="2" type="ORF">F4692_002325</name>
</gene>
<keyword evidence="1" id="KW-0732">Signal</keyword>
<organism evidence="2 3">
    <name type="scientific">Nocardioides cavernae</name>
    <dbReference type="NCBI Taxonomy" id="1921566"/>
    <lineage>
        <taxon>Bacteria</taxon>
        <taxon>Bacillati</taxon>
        <taxon>Actinomycetota</taxon>
        <taxon>Actinomycetes</taxon>
        <taxon>Propionibacteriales</taxon>
        <taxon>Nocardioidaceae</taxon>
        <taxon>Nocardioides</taxon>
    </lineage>
</organism>
<sequence>MMSWSRLLGRILALVLSTTGALVAPGAATSSGATDAPVLSAVDTDGDGLDDSIDGCPTVASGTATGCPTVWRTVSLRWLAGKERLEARVSSPAGACVARARIKLFLDRPGRSDKLLASDASSQGRRRFSVPGGARYYAMVTPTYSTGVAECGKAVSRTVRVPR</sequence>
<keyword evidence="3" id="KW-1185">Reference proteome</keyword>
<reference evidence="2 3" key="1">
    <citation type="submission" date="2020-07" db="EMBL/GenBank/DDBJ databases">
        <authorList>
            <person name="Partida-Martinez L."/>
            <person name="Huntemann M."/>
            <person name="Clum A."/>
            <person name="Wang J."/>
            <person name="Palaniappan K."/>
            <person name="Ritter S."/>
            <person name="Chen I.-M."/>
            <person name="Stamatis D."/>
            <person name="Reddy T."/>
            <person name="O'Malley R."/>
            <person name="Daum C."/>
            <person name="Shapiro N."/>
            <person name="Ivanova N."/>
            <person name="Kyrpides N."/>
            <person name="Woyke T."/>
        </authorList>
    </citation>
    <scope>NUCLEOTIDE SEQUENCE [LARGE SCALE GENOMIC DNA]</scope>
    <source>
        <strain evidence="2 3">AT2.17</strain>
    </source>
</reference>
<comment type="caution">
    <text evidence="2">The sequence shown here is derived from an EMBL/GenBank/DDBJ whole genome shotgun (WGS) entry which is preliminary data.</text>
</comment>
<evidence type="ECO:0000313" key="2">
    <source>
        <dbReference type="EMBL" id="NYE37192.1"/>
    </source>
</evidence>
<evidence type="ECO:0000256" key="1">
    <source>
        <dbReference type="SAM" id="SignalP"/>
    </source>
</evidence>
<feature type="signal peptide" evidence="1">
    <location>
        <begin position="1"/>
        <end position="23"/>
    </location>
</feature>